<keyword evidence="2" id="KW-1185">Reference proteome</keyword>
<proteinExistence type="predicted"/>
<organism evidence="1 2">
    <name type="scientific">Vibrio variabilis</name>
    <dbReference type="NCBI Taxonomy" id="990271"/>
    <lineage>
        <taxon>Bacteria</taxon>
        <taxon>Pseudomonadati</taxon>
        <taxon>Pseudomonadota</taxon>
        <taxon>Gammaproteobacteria</taxon>
        <taxon>Vibrionales</taxon>
        <taxon>Vibrionaceae</taxon>
        <taxon>Vibrio</taxon>
    </lineage>
</organism>
<evidence type="ECO:0000313" key="1">
    <source>
        <dbReference type="EMBL" id="GAL24722.1"/>
    </source>
</evidence>
<name>A0ABQ0J7I3_9VIBR</name>
<dbReference type="Proteomes" id="UP000029223">
    <property type="component" value="Unassembled WGS sequence"/>
</dbReference>
<comment type="caution">
    <text evidence="1">The sequence shown here is derived from an EMBL/GenBank/DDBJ whole genome shotgun (WGS) entry which is preliminary data.</text>
</comment>
<sequence length="48" mass="5748">MPNWSHFQRSFTLVLSTFFYWDVNQRKVSLNPTTVTGLMKNLSKITRR</sequence>
<evidence type="ECO:0000313" key="2">
    <source>
        <dbReference type="Proteomes" id="UP000029223"/>
    </source>
</evidence>
<dbReference type="EMBL" id="BBMS01000005">
    <property type="protein sequence ID" value="GAL24722.1"/>
    <property type="molecule type" value="Genomic_DNA"/>
</dbReference>
<reference evidence="2" key="2">
    <citation type="submission" date="2014-09" db="EMBL/GenBank/DDBJ databases">
        <authorList>
            <consortium name="NBRP consortium"/>
            <person name="Sawabe T."/>
            <person name="Meirelles P."/>
            <person name="Nakanishi M."/>
            <person name="Sayaka M."/>
            <person name="Hattori M."/>
            <person name="Ohkuma M."/>
        </authorList>
    </citation>
    <scope>NUCLEOTIDE SEQUENCE [LARGE SCALE GENOMIC DNA]</scope>
    <source>
        <strain evidence="2">JCM 19239</strain>
    </source>
</reference>
<reference evidence="2" key="1">
    <citation type="submission" date="2014-09" db="EMBL/GenBank/DDBJ databases">
        <title>Vibrio variabilis JCM 19239. (C206) whole genome shotgun sequence.</title>
        <authorList>
            <person name="Sawabe T."/>
            <person name="Meirelles P."/>
            <person name="Nakanishi M."/>
            <person name="Sayaka M."/>
            <person name="Hattori M."/>
            <person name="Ohkuma M."/>
        </authorList>
    </citation>
    <scope>NUCLEOTIDE SEQUENCE [LARGE SCALE GENOMIC DNA]</scope>
    <source>
        <strain evidence="2">JCM 19239</strain>
    </source>
</reference>
<gene>
    <name evidence="1" type="ORF">JCM19239_7322</name>
</gene>
<protein>
    <submittedName>
        <fullName evidence="1">Uncharacterized protein</fullName>
    </submittedName>
</protein>
<accession>A0ABQ0J7I3</accession>